<dbReference type="PANTHER" id="PTHR12993:SF23">
    <property type="entry name" value="N-ACETYLGLUCOSAMINYLPHOSPHATIDYLINOSITOL DEACETYLASE"/>
    <property type="match status" value="1"/>
</dbReference>
<dbReference type="InterPro" id="IPR024078">
    <property type="entry name" value="LmbE-like_dom_sf"/>
</dbReference>
<dbReference type="AlphaFoldDB" id="A0A2X0IAR8"/>
<dbReference type="EMBL" id="QKYN01000127">
    <property type="protein sequence ID" value="RAG82034.1"/>
    <property type="molecule type" value="Genomic_DNA"/>
</dbReference>
<accession>A0A2X0IAR8</accession>
<dbReference type="Gene3D" id="3.40.50.10320">
    <property type="entry name" value="LmbE-like"/>
    <property type="match status" value="1"/>
</dbReference>
<sequence>MLLHVWSIVQRQPLGKTSDTQAGVGRAPPAMRNIQEMAPITRRQALWLTGGAAATVLGAAGVWQLMPSDSSPTDNSGGGTGTAQKAGDLHAASYVHVIAHADDGLFFHNPDLRLAIASGAPAVTVCLTGGESDGVNEPLILRRKDKGKKFPSNRANFVRARMNGLRAAHAYMATGRWDAPWTIDTEELVPGFQVEKNTLRDFPNVKIYWMELQEARALVAPRPVSLRGLWVGATATLPTLLPTESPVEGQYAYSRQNLIDSLVRIFSQYNPTVVRTLDPSPIHRPAQDPNFDNGKGGPPVPSLRLPEYLDHQDHTYATYFAQQALNEFWAAAKTTQHTSVEHYRGYINANLPNNLGPVLLGPKQEATQLYSWSDDRDCGDPAGCGDLKVSTYASGPWSRSTRTTAPGSTDWVAQLSDGRLAAFALVNGGAVVWTERRAGQDDWNEPIRIPGNGLFGEISAVRRPDGKLTLFAVRTTLAQDATKQFREVVTCAQTGFDAQQAPTFGAWQSLGSPENDPLKSIEMGFPSVLADGNGTITMVVRNWAGSISYRQQPANGAWSGWTSVAPPPGSGPAPRQPWVGVQDGLGLAATPDGNLHVFGAATTAVVQWSTNGPGTPLRPGQPTGLPASCTPVSALALQDGTIRLMYREPNSAQVIVADLPQGSQSWRVTDTLDTVGGYGRVVGVEVNPSSTPGLVLATRNNLGGVSVAAASGVPASWADGNRFHVHVPGIALDAKGRAVVVALGSDGTLSSIRKTRASADSPLTQWPTAAPISHSN</sequence>
<evidence type="ECO:0000256" key="1">
    <source>
        <dbReference type="ARBA" id="ARBA00022833"/>
    </source>
</evidence>
<evidence type="ECO:0000313" key="3">
    <source>
        <dbReference type="EMBL" id="RAG82034.1"/>
    </source>
</evidence>
<dbReference type="GO" id="GO:0016137">
    <property type="term" value="P:glycoside metabolic process"/>
    <property type="evidence" value="ECO:0007669"/>
    <property type="project" value="UniProtKB-ARBA"/>
</dbReference>
<protein>
    <submittedName>
        <fullName evidence="3">PIG-L family deacetylase</fullName>
    </submittedName>
</protein>
<dbReference type="SUPFAM" id="SSF102588">
    <property type="entry name" value="LmbE-like"/>
    <property type="match status" value="1"/>
</dbReference>
<proteinExistence type="predicted"/>
<gene>
    <name evidence="3" type="ORF">DN069_29505</name>
</gene>
<comment type="caution">
    <text evidence="3">The sequence shown here is derived from an EMBL/GenBank/DDBJ whole genome shotgun (WGS) entry which is preliminary data.</text>
</comment>
<keyword evidence="4" id="KW-1185">Reference proteome</keyword>
<name>A0A2X0IAR8_9ACTN</name>
<evidence type="ECO:0000256" key="2">
    <source>
        <dbReference type="SAM" id="MobiDB-lite"/>
    </source>
</evidence>
<organism evidence="3 4">
    <name type="scientific">Streptacidiphilus pinicola</name>
    <dbReference type="NCBI Taxonomy" id="2219663"/>
    <lineage>
        <taxon>Bacteria</taxon>
        <taxon>Bacillati</taxon>
        <taxon>Actinomycetota</taxon>
        <taxon>Actinomycetes</taxon>
        <taxon>Kitasatosporales</taxon>
        <taxon>Streptomycetaceae</taxon>
        <taxon>Streptacidiphilus</taxon>
    </lineage>
</organism>
<dbReference type="SUPFAM" id="SSF89372">
    <property type="entry name" value="Fucose-specific lectin"/>
    <property type="match status" value="2"/>
</dbReference>
<reference evidence="3 4" key="1">
    <citation type="submission" date="2018-06" db="EMBL/GenBank/DDBJ databases">
        <title>Streptacidiphilus pinicola sp. nov., isolated from pine grove soil.</title>
        <authorList>
            <person name="Roh S.G."/>
            <person name="Park S."/>
            <person name="Kim M.-K."/>
            <person name="Yun B.-R."/>
            <person name="Park J."/>
            <person name="Kim M.J."/>
            <person name="Kim Y.S."/>
            <person name="Kim S.B."/>
        </authorList>
    </citation>
    <scope>NUCLEOTIDE SEQUENCE [LARGE SCALE GENOMIC DNA]</scope>
    <source>
        <strain evidence="3 4">MMS16-CNU450</strain>
    </source>
</reference>
<dbReference type="InterPro" id="IPR003737">
    <property type="entry name" value="GlcNAc_PI_deacetylase-related"/>
</dbReference>
<dbReference type="GO" id="GO:0000225">
    <property type="term" value="F:N-acetylglucosaminylphosphatidylinositol deacetylase activity"/>
    <property type="evidence" value="ECO:0007669"/>
    <property type="project" value="TreeGrafter"/>
</dbReference>
<evidence type="ECO:0000313" key="4">
    <source>
        <dbReference type="Proteomes" id="UP000248889"/>
    </source>
</evidence>
<dbReference type="OrthoDB" id="6064917at2"/>
<feature type="region of interest" description="Disordered" evidence="2">
    <location>
        <begin position="755"/>
        <end position="776"/>
    </location>
</feature>
<keyword evidence="1" id="KW-0862">Zinc</keyword>
<dbReference type="PANTHER" id="PTHR12993">
    <property type="entry name" value="N-ACETYLGLUCOSAMINYL-PHOSPHATIDYLINOSITOL DE-N-ACETYLASE-RELATED"/>
    <property type="match status" value="1"/>
</dbReference>
<feature type="region of interest" description="Disordered" evidence="2">
    <location>
        <begin position="277"/>
        <end position="300"/>
    </location>
</feature>
<dbReference type="Proteomes" id="UP000248889">
    <property type="component" value="Unassembled WGS sequence"/>
</dbReference>
<feature type="compositionally biased region" description="Polar residues" evidence="2">
    <location>
        <begin position="761"/>
        <end position="776"/>
    </location>
</feature>